<feature type="compositionally biased region" description="Polar residues" evidence="1">
    <location>
        <begin position="421"/>
        <end position="431"/>
    </location>
</feature>
<feature type="compositionally biased region" description="Low complexity" evidence="1">
    <location>
        <begin position="1699"/>
        <end position="1717"/>
    </location>
</feature>
<evidence type="ECO:0000313" key="3">
    <source>
        <dbReference type="Proteomes" id="UP000077521"/>
    </source>
</evidence>
<protein>
    <submittedName>
        <fullName evidence="2">Uncharacterized protein</fullName>
    </submittedName>
</protein>
<feature type="region of interest" description="Disordered" evidence="1">
    <location>
        <begin position="1567"/>
        <end position="1751"/>
    </location>
</feature>
<reference evidence="2" key="1">
    <citation type="submission" date="2016-04" db="EMBL/GenBank/DDBJ databases">
        <authorList>
            <person name="Nguyen H.D."/>
            <person name="Samba Siva P."/>
            <person name="Cullis J."/>
            <person name="Levesque C.A."/>
            <person name="Hambleton S."/>
        </authorList>
    </citation>
    <scope>NUCLEOTIDE SEQUENCE</scope>
    <source>
        <strain evidence="2">DAOMC 236416</strain>
    </source>
</reference>
<feature type="compositionally biased region" description="Low complexity" evidence="1">
    <location>
        <begin position="230"/>
        <end position="277"/>
    </location>
</feature>
<evidence type="ECO:0000256" key="1">
    <source>
        <dbReference type="SAM" id="MobiDB-lite"/>
    </source>
</evidence>
<feature type="compositionally biased region" description="Basic and acidic residues" evidence="1">
    <location>
        <begin position="1308"/>
        <end position="1317"/>
    </location>
</feature>
<feature type="compositionally biased region" description="Basic and acidic residues" evidence="1">
    <location>
        <begin position="1143"/>
        <end position="1152"/>
    </location>
</feature>
<feature type="compositionally biased region" description="Low complexity" evidence="1">
    <location>
        <begin position="308"/>
        <end position="321"/>
    </location>
</feature>
<keyword evidence="3" id="KW-1185">Reference proteome</keyword>
<feature type="compositionally biased region" description="Polar residues" evidence="1">
    <location>
        <begin position="396"/>
        <end position="409"/>
    </location>
</feature>
<evidence type="ECO:0000313" key="2">
    <source>
        <dbReference type="EMBL" id="KAE8255160.1"/>
    </source>
</evidence>
<feature type="compositionally biased region" description="Low complexity" evidence="1">
    <location>
        <begin position="493"/>
        <end position="508"/>
    </location>
</feature>
<feature type="region of interest" description="Disordered" evidence="1">
    <location>
        <begin position="139"/>
        <end position="326"/>
    </location>
</feature>
<proteinExistence type="predicted"/>
<dbReference type="EMBL" id="LWDF02000168">
    <property type="protein sequence ID" value="KAE8255160.1"/>
    <property type="molecule type" value="Genomic_DNA"/>
</dbReference>
<feature type="compositionally biased region" description="Low complexity" evidence="1">
    <location>
        <begin position="1932"/>
        <end position="1958"/>
    </location>
</feature>
<feature type="compositionally biased region" description="Polar residues" evidence="1">
    <location>
        <begin position="194"/>
        <end position="219"/>
    </location>
</feature>
<feature type="region of interest" description="Disordered" evidence="1">
    <location>
        <begin position="1907"/>
        <end position="2028"/>
    </location>
</feature>
<feature type="region of interest" description="Disordered" evidence="1">
    <location>
        <begin position="837"/>
        <end position="1373"/>
    </location>
</feature>
<feature type="compositionally biased region" description="Low complexity" evidence="1">
    <location>
        <begin position="1332"/>
        <end position="1373"/>
    </location>
</feature>
<feature type="compositionally biased region" description="Low complexity" evidence="1">
    <location>
        <begin position="435"/>
        <end position="450"/>
    </location>
</feature>
<accession>A0A177TNE5</accession>
<feature type="compositionally biased region" description="Polar residues" evidence="1">
    <location>
        <begin position="282"/>
        <end position="307"/>
    </location>
</feature>
<feature type="compositionally biased region" description="Polar residues" evidence="1">
    <location>
        <begin position="943"/>
        <end position="962"/>
    </location>
</feature>
<feature type="compositionally biased region" description="Acidic residues" evidence="1">
    <location>
        <begin position="1247"/>
        <end position="1256"/>
    </location>
</feature>
<feature type="compositionally biased region" description="Low complexity" evidence="1">
    <location>
        <begin position="1643"/>
        <end position="1654"/>
    </location>
</feature>
<feature type="region of interest" description="Disordered" evidence="1">
    <location>
        <begin position="598"/>
        <end position="743"/>
    </location>
</feature>
<feature type="compositionally biased region" description="Low complexity" evidence="1">
    <location>
        <begin position="853"/>
        <end position="871"/>
    </location>
</feature>
<feature type="compositionally biased region" description="Low complexity" evidence="1">
    <location>
        <begin position="1066"/>
        <end position="1084"/>
    </location>
</feature>
<reference evidence="2" key="2">
    <citation type="journal article" date="2019" name="IMA Fungus">
        <title>Genome sequencing and comparison of five Tilletia species to identify candidate genes for the detection of regulated species infecting wheat.</title>
        <authorList>
            <person name="Nguyen H.D.T."/>
            <person name="Sultana T."/>
            <person name="Kesanakurti P."/>
            <person name="Hambleton S."/>
        </authorList>
    </citation>
    <scope>NUCLEOTIDE SEQUENCE</scope>
    <source>
        <strain evidence="2">DAOMC 236416</strain>
    </source>
</reference>
<name>A0A177TNE5_9BASI</name>
<comment type="caution">
    <text evidence="2">The sequence shown here is derived from an EMBL/GenBank/DDBJ whole genome shotgun (WGS) entry which is preliminary data.</text>
</comment>
<sequence length="2135" mass="223065">MSGQTQAQAGGGGVGAGRIEIGIHFHPASHSRLQSLPGSTTQPRDPTVSRNIPVPLTTPLAKVFRAFARDQSLSNPDDWRLIYLPTTHSNPAGNHIIQILSIKIGPLGVRHNDRFAVVHKDDIEGLHLPFFPSAAARAPTASPVIPQHQQQHHGIPPTSHPFVSSPSLNEIPNEPPPPYRSYTPSPSLAPTHSPAFSTSAPAPVSFTQTPVPASSSAFTTPHPPPSQREPTSQSQVQQVPASAPQFAQQAPAQQAPASAPQIAQQGQGQQAPASTPQIAHEGQTQQAPASTPQIAHQAQAQQVPASNPQIAQQGQGQQAPASTTQIAHQVEAPTSAINGIPFLPALPADAVVTASAATAQPQPTTTQQAGQTEEQPSHNQPQTTEAMPALAGDASGPTQDTPITSQAQVTDVPIASARVPSGSTSTEQASPQAHEASIIAPSAAGPSESIDGTEFVPPPESASTAEQVGAESTMEDGPAEGEAVQGAEENQQEEATASSAVVEEEAPISSAEISALVSTAVESESVPATAPTDAEMAVPVPTADVLPPTDVDQQAVVPTTTTGEEAVQGTVMQVEEVAAGGGDVSMQEVEGAGEIAPVDAPTEVSGDAVAGSNQGEVAPMEVVAPPPVVEGGDVEMEDGSGQGGTAASGDVPAIPEATGTEAPVGGPSPQEAEGTAYQTPELDPQAAGGENVIDQPPSNPTEDTVAAVLPTEPTTSAPPVVSAPAPAPPAAATTTEAEAPTDDAFDDILQSVWDSGTGSESWQLAMAGFGESAAPSPPAGTSSAVQAAEVPAVAAEVPVVAAEGGSSVATTTTVEQPAASVAAPTVAQRARVGPVLALPGTRPSVESGKAAGPSALPSSTSTNSASSAPTTVVPAPLAVQSTLGGEGVDRMRNMLAATPQKIRERPEFTLPRFKKITAPSKLVPGASANAGSSSRTGEGGAVATSSAQDVHAATTRTDTIQPAPQPQPMTNVPRPSAQTARDFFADELLELSADMSTASQAPGATSESAAAGAQQRTMLPPPKKAGPGPASKMSGFKARPKSRGGEGLAPSAVKKVVAAERGGMQASQSSTAVPSPVVSPAESLQPPPPPAAQERQMEMIRVKREQQEQAARDEMLLHDYGPQDEQMRDDDRPAPPNGSQARLLHDPKDLLPRRAASRSQTPDDDVKGGKQYNRPRRWWEGEDERGRRSRSPIENRKHPPDVRKQMTREQRELNDLMDGPIDRLPEEGPQRRPRPKYTQDWSSGSGEDTDEGDSADEATLRRREEQLAAKGVGAKLKKKKRRRPAQEGGGAGEGGTSAGRGGSARASQTREKSRPESAEASAAARNPKVEMAGAGSSTLATASTSAAVGPTSSTPTSASKAGPSSSKKGKAAVIENAEQAEAKAAAEIESIINQHEYLKLHPQDNRRARTGERKALYDECPRIPKEFIDWREQYALKTVEELDQFISDLLGGNLWHDDKINDRFHFKGTGSKTKLARMLVLLEVCLSTRASLASQLRNRGKGGGRKNIGVAPGGWPITLEHVLDKTMKLRKHLDLTTRDLDDALADAVALKRRDLLDGVPDKELEEKLAVSSSQIRVEPPKATTLQQPPTPPGGWKKQQKKRSTDTVPRSTSASAPKQAEAQDSLATRSHSPSTSMIRNRLQSAKAKAESSSGSVVLNHNAELKRKRQAGRALEEADEDSEDHKSGGEDEDERPLARIKTASGSAAAASKKATSSKNGSRRPSGAEGSTNGFGHRNASPGPSSKPAAGGSLSTEVMRQFDERFDERFDLLFRSKFDQHFAEAFGKAWKPAHEVGFNELFPKNIHAHLEAREKDAATAMRRQIRSAVSDSLSDALETLLAEQDRKFTELLETFQADQERKQLAREKYNRRVMKEDMLIELGKELRAQFQGLASGSTNGNGNGAAIEEEQQVAEEEAPNVGPSNGPKRRKIKKSATTAARKAAEEAASSSATRPTTPQATGRSSKGKESTSGGQQHGAEPGSSSTPFRSPGGTSGQMLEIILPVRPRSMNDLVVQQSSEDEGDDDDDEMGYAEAVAGVEDEEMDSDAAFVDAAVGSQDAGGVERLRDAASALVGAMEGSDDNTHVAVDHAVGRAFGGTRGGGAEGDEEGGGGQASSSERSDGEEPSMRRNRGVSETF</sequence>
<feature type="compositionally biased region" description="Low complexity" evidence="1">
    <location>
        <begin position="355"/>
        <end position="374"/>
    </location>
</feature>
<feature type="compositionally biased region" description="Polar residues" evidence="1">
    <location>
        <begin position="1624"/>
        <end position="1642"/>
    </location>
</feature>
<feature type="compositionally biased region" description="Gly residues" evidence="1">
    <location>
        <begin position="1287"/>
        <end position="1302"/>
    </location>
</feature>
<gene>
    <name evidence="2" type="ORF">A4X13_0g3149</name>
</gene>
<feature type="compositionally biased region" description="Polar residues" evidence="1">
    <location>
        <begin position="994"/>
        <end position="1008"/>
    </location>
</feature>
<feature type="compositionally biased region" description="Low complexity" evidence="1">
    <location>
        <begin position="139"/>
        <end position="153"/>
    </location>
</feature>
<feature type="compositionally biased region" description="Acidic residues" evidence="1">
    <location>
        <begin position="2016"/>
        <end position="2028"/>
    </location>
</feature>
<feature type="region of interest" description="Disordered" evidence="1">
    <location>
        <begin position="2088"/>
        <end position="2135"/>
    </location>
</feature>
<feature type="region of interest" description="Disordered" evidence="1">
    <location>
        <begin position="355"/>
        <end position="508"/>
    </location>
</feature>
<feature type="compositionally biased region" description="Basic and acidic residues" evidence="1">
    <location>
        <begin position="1177"/>
        <end position="1230"/>
    </location>
</feature>
<feature type="region of interest" description="Disordered" evidence="1">
    <location>
        <begin position="30"/>
        <end position="53"/>
    </location>
</feature>
<feature type="compositionally biased region" description="Basic and acidic residues" evidence="1">
    <location>
        <begin position="1095"/>
        <end position="1117"/>
    </location>
</feature>
<feature type="compositionally biased region" description="Basic and acidic residues" evidence="1">
    <location>
        <begin position="1258"/>
        <end position="1267"/>
    </location>
</feature>
<feature type="compositionally biased region" description="Polar residues" evidence="1">
    <location>
        <begin position="31"/>
        <end position="50"/>
    </location>
</feature>
<feature type="compositionally biased region" description="Polar residues" evidence="1">
    <location>
        <begin position="1605"/>
        <end position="1615"/>
    </location>
</feature>
<organism evidence="2 3">
    <name type="scientific">Tilletia indica</name>
    <dbReference type="NCBI Taxonomy" id="43049"/>
    <lineage>
        <taxon>Eukaryota</taxon>
        <taxon>Fungi</taxon>
        <taxon>Dikarya</taxon>
        <taxon>Basidiomycota</taxon>
        <taxon>Ustilaginomycotina</taxon>
        <taxon>Exobasidiomycetes</taxon>
        <taxon>Tilletiales</taxon>
        <taxon>Tilletiaceae</taxon>
        <taxon>Tilletia</taxon>
    </lineage>
</organism>
<feature type="compositionally biased region" description="Low complexity" evidence="1">
    <location>
        <begin position="713"/>
        <end position="738"/>
    </location>
</feature>
<feature type="compositionally biased region" description="Basic and acidic residues" evidence="1">
    <location>
        <begin position="2116"/>
        <end position="2125"/>
    </location>
</feature>
<dbReference type="Proteomes" id="UP000077521">
    <property type="component" value="Unassembled WGS sequence"/>
</dbReference>
<feature type="compositionally biased region" description="Gly residues" evidence="1">
    <location>
        <begin position="2092"/>
        <end position="2101"/>
    </location>
</feature>